<evidence type="ECO:0000256" key="2">
    <source>
        <dbReference type="ARBA" id="ARBA00022692"/>
    </source>
</evidence>
<feature type="transmembrane region" description="Helical" evidence="7">
    <location>
        <begin position="141"/>
        <end position="163"/>
    </location>
</feature>
<dbReference type="AlphaFoldDB" id="A0AA43TZF2"/>
<feature type="transmembrane region" description="Helical" evidence="7">
    <location>
        <begin position="21"/>
        <end position="47"/>
    </location>
</feature>
<reference evidence="9" key="1">
    <citation type="journal article" date="2023" name="Genome Biol. Evol.">
        <title>First Whole Genome Sequence and Flow Cytometry Genome Size Data for the Lichen-Forming Fungus Ramalina farinacea (Ascomycota).</title>
        <authorList>
            <person name="Llewellyn T."/>
            <person name="Mian S."/>
            <person name="Hill R."/>
            <person name="Leitch I.J."/>
            <person name="Gaya E."/>
        </authorList>
    </citation>
    <scope>NUCLEOTIDE SEQUENCE</scope>
    <source>
        <strain evidence="9">LIQ254RAFAR</strain>
    </source>
</reference>
<keyword evidence="4 7" id="KW-0472">Membrane</keyword>
<name>A0AA43TZF2_9LECA</name>
<accession>A0AA43TZF2</accession>
<evidence type="ECO:0000256" key="7">
    <source>
        <dbReference type="SAM" id="Phobius"/>
    </source>
</evidence>
<dbReference type="GO" id="GO:0016020">
    <property type="term" value="C:membrane"/>
    <property type="evidence" value="ECO:0007669"/>
    <property type="project" value="UniProtKB-SubCell"/>
</dbReference>
<feature type="region of interest" description="Disordered" evidence="6">
    <location>
        <begin position="217"/>
        <end position="293"/>
    </location>
</feature>
<comment type="caution">
    <text evidence="9">The sequence shown here is derived from an EMBL/GenBank/DDBJ whole genome shotgun (WGS) entry which is preliminary data.</text>
</comment>
<dbReference type="InterPro" id="IPR052337">
    <property type="entry name" value="SAT4-like"/>
</dbReference>
<feature type="domain" description="Rhodopsin" evidence="8">
    <location>
        <begin position="12"/>
        <end position="205"/>
    </location>
</feature>
<evidence type="ECO:0000256" key="5">
    <source>
        <dbReference type="ARBA" id="ARBA00038359"/>
    </source>
</evidence>
<evidence type="ECO:0000313" key="9">
    <source>
        <dbReference type="EMBL" id="MDI1493424.1"/>
    </source>
</evidence>
<dbReference type="EMBL" id="JAPUFD010000026">
    <property type="protein sequence ID" value="MDI1493424.1"/>
    <property type="molecule type" value="Genomic_DNA"/>
</dbReference>
<dbReference type="Pfam" id="PF20684">
    <property type="entry name" value="Fung_rhodopsin"/>
    <property type="match status" value="1"/>
</dbReference>
<feature type="transmembrane region" description="Helical" evidence="7">
    <location>
        <begin position="191"/>
        <end position="211"/>
    </location>
</feature>
<dbReference type="Proteomes" id="UP001161017">
    <property type="component" value="Unassembled WGS sequence"/>
</dbReference>
<gene>
    <name evidence="9" type="ORF">OHK93_005213</name>
</gene>
<evidence type="ECO:0000256" key="1">
    <source>
        <dbReference type="ARBA" id="ARBA00004141"/>
    </source>
</evidence>
<protein>
    <recommendedName>
        <fullName evidence="8">Rhodopsin domain-containing protein</fullName>
    </recommendedName>
</protein>
<sequence length="356" mass="39544">MAGLGPPPAGIDLSASQVPRILGLFISEICYTVIICCVKFSLLAFYWPLLKNSDFRKPTYALTAIVSAWGIAVILVTIFQCQPVSAFWNRYDRPSTSYKCPVNVNQFFNGNSIPNIITDAALLLLPLPQIWGLSLPKTQKLAVMFIFALGVFVLCVSITRFTFILKLDIRSQDVTWNFVDTQIWTTVESHIGIACACLPTLLPFLNLILFGSVHRNSRPDRVNSSSYSRFGKPHDWEGQPQTPNRGDELDSIDMMGQGGVDDVELANRPGKRTSDPPRIQTGSKRHLLPNGGGEISVSTEISVEGANKAGKKEYQSVREIETYVTPFPHPVMRPSGGLRDETEDYHEVIQGLNSRR</sequence>
<evidence type="ECO:0000259" key="8">
    <source>
        <dbReference type="Pfam" id="PF20684"/>
    </source>
</evidence>
<organism evidence="9 10">
    <name type="scientific">Ramalina farinacea</name>
    <dbReference type="NCBI Taxonomy" id="258253"/>
    <lineage>
        <taxon>Eukaryota</taxon>
        <taxon>Fungi</taxon>
        <taxon>Dikarya</taxon>
        <taxon>Ascomycota</taxon>
        <taxon>Pezizomycotina</taxon>
        <taxon>Lecanoromycetes</taxon>
        <taxon>OSLEUM clade</taxon>
        <taxon>Lecanoromycetidae</taxon>
        <taxon>Lecanorales</taxon>
        <taxon>Lecanorineae</taxon>
        <taxon>Ramalinaceae</taxon>
        <taxon>Ramalina</taxon>
    </lineage>
</organism>
<keyword evidence="10" id="KW-1185">Reference proteome</keyword>
<evidence type="ECO:0000256" key="3">
    <source>
        <dbReference type="ARBA" id="ARBA00022989"/>
    </source>
</evidence>
<dbReference type="InterPro" id="IPR049326">
    <property type="entry name" value="Rhodopsin_dom_fungi"/>
</dbReference>
<dbReference type="PANTHER" id="PTHR33048">
    <property type="entry name" value="PTH11-LIKE INTEGRAL MEMBRANE PROTEIN (AFU_ORTHOLOGUE AFUA_5G11245)"/>
    <property type="match status" value="1"/>
</dbReference>
<dbReference type="PANTHER" id="PTHR33048:SF47">
    <property type="entry name" value="INTEGRAL MEMBRANE PROTEIN-RELATED"/>
    <property type="match status" value="1"/>
</dbReference>
<feature type="transmembrane region" description="Helical" evidence="7">
    <location>
        <begin position="59"/>
        <end position="79"/>
    </location>
</feature>
<keyword evidence="2 7" id="KW-0812">Transmembrane</keyword>
<keyword evidence="3 7" id="KW-1133">Transmembrane helix</keyword>
<evidence type="ECO:0000256" key="4">
    <source>
        <dbReference type="ARBA" id="ARBA00023136"/>
    </source>
</evidence>
<proteinExistence type="inferred from homology"/>
<comment type="subcellular location">
    <subcellularLocation>
        <location evidence="1">Membrane</location>
        <topology evidence="1">Multi-pass membrane protein</topology>
    </subcellularLocation>
</comment>
<comment type="similarity">
    <text evidence="5">Belongs to the SAT4 family.</text>
</comment>
<evidence type="ECO:0000313" key="10">
    <source>
        <dbReference type="Proteomes" id="UP001161017"/>
    </source>
</evidence>
<evidence type="ECO:0000256" key="6">
    <source>
        <dbReference type="SAM" id="MobiDB-lite"/>
    </source>
</evidence>